<organism evidence="3 4">
    <name type="scientific">Lymnaea stagnalis</name>
    <name type="common">Great pond snail</name>
    <name type="synonym">Helix stagnalis</name>
    <dbReference type="NCBI Taxonomy" id="6523"/>
    <lineage>
        <taxon>Eukaryota</taxon>
        <taxon>Metazoa</taxon>
        <taxon>Spiralia</taxon>
        <taxon>Lophotrochozoa</taxon>
        <taxon>Mollusca</taxon>
        <taxon>Gastropoda</taxon>
        <taxon>Heterobranchia</taxon>
        <taxon>Euthyneura</taxon>
        <taxon>Panpulmonata</taxon>
        <taxon>Hygrophila</taxon>
        <taxon>Lymnaeoidea</taxon>
        <taxon>Lymnaeidae</taxon>
        <taxon>Lymnaea</taxon>
    </lineage>
</organism>
<dbReference type="Pfam" id="PF15372">
    <property type="entry name" value="DUF4600"/>
    <property type="match status" value="1"/>
</dbReference>
<dbReference type="Gene3D" id="1.20.5.340">
    <property type="match status" value="1"/>
</dbReference>
<evidence type="ECO:0000313" key="3">
    <source>
        <dbReference type="EMBL" id="CAL1544406.1"/>
    </source>
</evidence>
<evidence type="ECO:0000256" key="1">
    <source>
        <dbReference type="SAM" id="Coils"/>
    </source>
</evidence>
<name>A0AAV2IFJ6_LYMST</name>
<feature type="compositionally biased region" description="Acidic residues" evidence="2">
    <location>
        <begin position="185"/>
        <end position="206"/>
    </location>
</feature>
<feature type="compositionally biased region" description="Basic and acidic residues" evidence="2">
    <location>
        <begin position="144"/>
        <end position="157"/>
    </location>
</feature>
<proteinExistence type="predicted"/>
<dbReference type="Proteomes" id="UP001497497">
    <property type="component" value="Unassembled WGS sequence"/>
</dbReference>
<evidence type="ECO:0000313" key="4">
    <source>
        <dbReference type="Proteomes" id="UP001497497"/>
    </source>
</evidence>
<reference evidence="3 4" key="1">
    <citation type="submission" date="2024-04" db="EMBL/GenBank/DDBJ databases">
        <authorList>
            <consortium name="Genoscope - CEA"/>
            <person name="William W."/>
        </authorList>
    </citation>
    <scope>NUCLEOTIDE SEQUENCE [LARGE SCALE GENOMIC DNA]</scope>
</reference>
<comment type="caution">
    <text evidence="3">The sequence shown here is derived from an EMBL/GenBank/DDBJ whole genome shotgun (WGS) entry which is preliminary data.</text>
</comment>
<dbReference type="AlphaFoldDB" id="A0AAV2IFJ6"/>
<keyword evidence="1" id="KW-0175">Coiled coil</keyword>
<keyword evidence="4" id="KW-1185">Reference proteome</keyword>
<sequence length="391" mass="45092">ISIARNIVLRAPQLSTESCQEILSNQSDRFLHRFLRASPCRTLLIRDLEQGTQRRLQSGERLHTPDIYDSALVLCRRSGLTLKQLTMNTKPRRPKATTVYSDDRDDAKPSVSTRDFGTYYDANSRATPEGEVPDRRQELRRKRTEFDLPADRYSDHGYDDDDDDDARTVTLGKGQKSSSIRSDDDGGDDDDDELDEDGEVESNNIEDDIKYKEMLDQSTVELRETIEGLEKSLDTIENENNEWKTRFETQTEMNQQLEKQILMLQEKVEDAKRNLKEVVNILFCLRILSLICLLSPFQASPQMVKALEKEKNSLYNQLRDLEWRLDQESKAYHKANDERKQYVLEINATKGTIGDLRTKQRHLMLTAQEAPPRITPRVTGDTPRTYRDGGG</sequence>
<dbReference type="SUPFAM" id="SSF90257">
    <property type="entry name" value="Myosin rod fragments"/>
    <property type="match status" value="1"/>
</dbReference>
<dbReference type="PANTHER" id="PTHR28671:SF3">
    <property type="entry name" value="COILED-COIL DOMAIN-CONTAINING PROTEIN 169"/>
    <property type="match status" value="1"/>
</dbReference>
<protein>
    <submittedName>
        <fullName evidence="3">Uncharacterized protein</fullName>
    </submittedName>
</protein>
<evidence type="ECO:0000256" key="2">
    <source>
        <dbReference type="SAM" id="MobiDB-lite"/>
    </source>
</evidence>
<dbReference type="InterPro" id="IPR028022">
    <property type="entry name" value="DUF4600"/>
</dbReference>
<feature type="coiled-coil region" evidence="1">
    <location>
        <begin position="219"/>
        <end position="338"/>
    </location>
</feature>
<accession>A0AAV2IFJ6</accession>
<feature type="region of interest" description="Disordered" evidence="2">
    <location>
        <begin position="372"/>
        <end position="391"/>
    </location>
</feature>
<dbReference type="PANTHER" id="PTHR28671">
    <property type="entry name" value="COILED-COIL DOMAIN-CONTAINING PROTEIN 169"/>
    <property type="match status" value="1"/>
</dbReference>
<gene>
    <name evidence="3" type="ORF">GSLYS_00017919001</name>
</gene>
<feature type="non-terminal residue" evidence="3">
    <location>
        <position position="1"/>
    </location>
</feature>
<feature type="region of interest" description="Disordered" evidence="2">
    <location>
        <begin position="89"/>
        <end position="206"/>
    </location>
</feature>
<dbReference type="EMBL" id="CAXITT010000619">
    <property type="protein sequence ID" value="CAL1544406.1"/>
    <property type="molecule type" value="Genomic_DNA"/>
</dbReference>